<dbReference type="Pfam" id="PF03009">
    <property type="entry name" value="GDPD"/>
    <property type="match status" value="1"/>
</dbReference>
<dbReference type="SUPFAM" id="SSF51695">
    <property type="entry name" value="PLC-like phosphodiesterases"/>
    <property type="match status" value="1"/>
</dbReference>
<comment type="caution">
    <text evidence="4">The sequence shown here is derived from an EMBL/GenBank/DDBJ whole genome shotgun (WGS) entry which is preliminary data.</text>
</comment>
<dbReference type="Proteomes" id="UP000728106">
    <property type="component" value="Unassembled WGS sequence"/>
</dbReference>
<sequence length="593" mass="66145">MKQTIWTLLWRRFWQSKWTLSRLFFSITILISVIVVPVLKGLLYVGQWLDEVPFMSLSNVGQVLMQNPIFTVILVITVLILLTVFISQLASYTIGFSAVHEGQRPTATSVMKTALHRLRQGGVGAWLLILFYGIVVLPFPMLAFHSQLTADLIIPQFVWPTITGTPWMLTLIWALGLAALFFAIRFFYVLPEIMLAEHKAGLAIKNSWRKTSGAQGIKLALTLLAGSILVGLLTLIVFGLTWSAQYIVDWFAPFMVSALTAVVTFTFATLIDIFFGIMSLQFIIGLMARDYQVVQLVDYATKPRHTKRVVGLILMLGALIQGAGPSLFFVVNTVSRPLVTLSHRGVDDGNGVQNTIPAMIDTVSHARPSFVEMDIRQTKDGKWVVMHDPNLAALTKGASDKSVSDLTLAEATKLTVYENGHQAKIPSFEEYAKAAERCNVKLLVEIKTERTNAPDLADSFLNQFQTTMDKNGWQMHSLNYSVVQRLKTLDKKLQVGMILPGDFIGAPVTKADFYTMEYSYLTQSQVDDLNERGKGIYAWTVNDSQGMVETYAKGVQGEITDDVSELKSVVQETHRAHVMHQKLGLYIVNILAN</sequence>
<dbReference type="GO" id="GO:0008081">
    <property type="term" value="F:phosphoric diester hydrolase activity"/>
    <property type="evidence" value="ECO:0007669"/>
    <property type="project" value="InterPro"/>
</dbReference>
<evidence type="ECO:0000313" key="5">
    <source>
        <dbReference type="Proteomes" id="UP000728106"/>
    </source>
</evidence>
<feature type="transmembrane region" description="Helical" evidence="1">
    <location>
        <begin position="65"/>
        <end position="86"/>
    </location>
</feature>
<protein>
    <submittedName>
        <fullName evidence="4">Glycerophosphodiester phosphodiesterase</fullName>
    </submittedName>
</protein>
<feature type="transmembrane region" description="Helical" evidence="1">
    <location>
        <begin position="262"/>
        <end position="288"/>
    </location>
</feature>
<reference evidence="4" key="1">
    <citation type="submission" date="2020-02" db="EMBL/GenBank/DDBJ databases">
        <authorList>
            <person name="Fontana A."/>
            <person name="Patrone V."/>
            <person name="Morelli L."/>
        </authorList>
    </citation>
    <scope>NUCLEOTIDE SEQUENCE</scope>
    <source>
        <strain evidence="3">CCUG 30943</strain>
        <strain evidence="4">CCUG 43002</strain>
    </source>
</reference>
<evidence type="ECO:0000256" key="1">
    <source>
        <dbReference type="SAM" id="Phobius"/>
    </source>
</evidence>
<proteinExistence type="predicted"/>
<feature type="domain" description="GP-PDE" evidence="2">
    <location>
        <begin position="338"/>
        <end position="570"/>
    </location>
</feature>
<dbReference type="InterPro" id="IPR030395">
    <property type="entry name" value="GP_PDE_dom"/>
</dbReference>
<feature type="transmembrane region" description="Helical" evidence="1">
    <location>
        <begin position="219"/>
        <end position="242"/>
    </location>
</feature>
<feature type="transmembrane region" description="Helical" evidence="1">
    <location>
        <begin position="167"/>
        <end position="190"/>
    </location>
</feature>
<dbReference type="CDD" id="cd08579">
    <property type="entry name" value="GDPD_memb_like"/>
    <property type="match status" value="1"/>
</dbReference>
<name>A0A4Z0RJY7_WEICO</name>
<dbReference type="GO" id="GO:0006629">
    <property type="term" value="P:lipid metabolic process"/>
    <property type="evidence" value="ECO:0007669"/>
    <property type="project" value="InterPro"/>
</dbReference>
<feature type="transmembrane region" description="Helical" evidence="1">
    <location>
        <begin position="125"/>
        <end position="147"/>
    </location>
</feature>
<gene>
    <name evidence="4" type="ORF">HAU20_01950</name>
    <name evidence="3" type="ORF">HAU43_03470</name>
</gene>
<dbReference type="RefSeq" id="WP_003608831.1">
    <property type="nucleotide sequence ID" value="NZ_ALXH01000040.1"/>
</dbReference>
<dbReference type="Gene3D" id="3.20.20.190">
    <property type="entry name" value="Phosphatidylinositol (PI) phosphodiesterase"/>
    <property type="match status" value="1"/>
</dbReference>
<feature type="transmembrane region" description="Helical" evidence="1">
    <location>
        <begin position="309"/>
        <end position="331"/>
    </location>
</feature>
<reference evidence="4 5" key="2">
    <citation type="journal article" date="2021" name="Int. J. Food Microbiol.">
        <title>Safety demonstration of a microbial species for use in the food chain: Weissella confusa.</title>
        <authorList>
            <person name="Bourdichon F."/>
            <person name="Patrone V."/>
            <person name="Fontana A."/>
            <person name="Milani G."/>
            <person name="Morelli L."/>
        </authorList>
    </citation>
    <scope>NUCLEOTIDE SEQUENCE [LARGE SCALE GENOMIC DNA]</scope>
    <source>
        <strain evidence="3">CCUG 30943</strain>
        <strain evidence="4 5">CCUG 43002</strain>
    </source>
</reference>
<keyword evidence="1" id="KW-0812">Transmembrane</keyword>
<keyword evidence="1" id="KW-0472">Membrane</keyword>
<keyword evidence="1" id="KW-1133">Transmembrane helix</keyword>
<dbReference type="PANTHER" id="PTHR46211:SF8">
    <property type="entry name" value="PHOSPHODIESTERASE"/>
    <property type="match status" value="1"/>
</dbReference>
<dbReference type="EMBL" id="JAAOCP010000002">
    <property type="protein sequence ID" value="MBJ7638155.1"/>
    <property type="molecule type" value="Genomic_DNA"/>
</dbReference>
<accession>A0A4Z0RJY7</accession>
<keyword evidence="5" id="KW-1185">Reference proteome</keyword>
<dbReference type="EMBL" id="JAAOCX010000003">
    <property type="protein sequence ID" value="MBJ7632161.1"/>
    <property type="molecule type" value="Genomic_DNA"/>
</dbReference>
<dbReference type="Proteomes" id="UP000808038">
    <property type="component" value="Unassembled WGS sequence"/>
</dbReference>
<evidence type="ECO:0000313" key="4">
    <source>
        <dbReference type="EMBL" id="MBJ7638155.1"/>
    </source>
</evidence>
<evidence type="ECO:0000313" key="3">
    <source>
        <dbReference type="EMBL" id="MBJ7632161.1"/>
    </source>
</evidence>
<dbReference type="GeneID" id="57979742"/>
<feature type="transmembrane region" description="Helical" evidence="1">
    <location>
        <begin position="20"/>
        <end position="45"/>
    </location>
</feature>
<dbReference type="InterPro" id="IPR018476">
    <property type="entry name" value="GlyceroP-diester-Pdiesterase_M"/>
</dbReference>
<dbReference type="InterPro" id="IPR017946">
    <property type="entry name" value="PLC-like_Pdiesterase_TIM-brl"/>
</dbReference>
<dbReference type="Pfam" id="PF10110">
    <property type="entry name" value="GPDPase_memb"/>
    <property type="match status" value="1"/>
</dbReference>
<dbReference type="PROSITE" id="PS51704">
    <property type="entry name" value="GP_PDE"/>
    <property type="match status" value="1"/>
</dbReference>
<evidence type="ECO:0000259" key="2">
    <source>
        <dbReference type="PROSITE" id="PS51704"/>
    </source>
</evidence>
<organism evidence="4 5">
    <name type="scientific">Weissella confusa</name>
    <name type="common">Lactobacillus confusus</name>
    <dbReference type="NCBI Taxonomy" id="1583"/>
    <lineage>
        <taxon>Bacteria</taxon>
        <taxon>Bacillati</taxon>
        <taxon>Bacillota</taxon>
        <taxon>Bacilli</taxon>
        <taxon>Lactobacillales</taxon>
        <taxon>Lactobacillaceae</taxon>
        <taxon>Weissella</taxon>
    </lineage>
</organism>
<dbReference type="PANTHER" id="PTHR46211">
    <property type="entry name" value="GLYCEROPHOSPHORYL DIESTER PHOSPHODIESTERASE"/>
    <property type="match status" value="1"/>
</dbReference>
<dbReference type="AlphaFoldDB" id="A0A4Z0RJY7"/>